<dbReference type="RefSeq" id="WP_354695915.1">
    <property type="nucleotide sequence ID" value="NZ_JAZHOG010000008.1"/>
</dbReference>
<dbReference type="EMBL" id="JAZHOG010000008">
    <property type="protein sequence ID" value="MEJ8568595.1"/>
    <property type="molecule type" value="Genomic_DNA"/>
</dbReference>
<keyword evidence="2" id="KW-0560">Oxidoreductase</keyword>
<organism evidence="2 3">
    <name type="scientific">Elongatibacter sediminis</name>
    <dbReference type="NCBI Taxonomy" id="3119006"/>
    <lineage>
        <taxon>Bacteria</taxon>
        <taxon>Pseudomonadati</taxon>
        <taxon>Pseudomonadota</taxon>
        <taxon>Gammaproteobacteria</taxon>
        <taxon>Chromatiales</taxon>
        <taxon>Wenzhouxiangellaceae</taxon>
        <taxon>Elongatibacter</taxon>
    </lineage>
</organism>
<dbReference type="GO" id="GO:0051920">
    <property type="term" value="F:peroxiredoxin activity"/>
    <property type="evidence" value="ECO:0007669"/>
    <property type="project" value="InterPro"/>
</dbReference>
<dbReference type="SUPFAM" id="SSF69118">
    <property type="entry name" value="AhpD-like"/>
    <property type="match status" value="1"/>
</dbReference>
<gene>
    <name evidence="2" type="ORF">V3330_13260</name>
</gene>
<evidence type="ECO:0000259" key="1">
    <source>
        <dbReference type="Pfam" id="PF02627"/>
    </source>
</evidence>
<evidence type="ECO:0000313" key="3">
    <source>
        <dbReference type="Proteomes" id="UP001359886"/>
    </source>
</evidence>
<proteinExistence type="predicted"/>
<comment type="caution">
    <text evidence="2">The sequence shown here is derived from an EMBL/GenBank/DDBJ whole genome shotgun (WGS) entry which is preliminary data.</text>
</comment>
<dbReference type="InterPro" id="IPR004675">
    <property type="entry name" value="AhpD_core"/>
</dbReference>
<accession>A0AAW9RJS5</accession>
<reference evidence="2 3" key="1">
    <citation type="submission" date="2024-02" db="EMBL/GenBank/DDBJ databases">
        <title>A novel Wenzhouxiangellaceae bacterium, isolated from coastal sediments.</title>
        <authorList>
            <person name="Du Z.-J."/>
            <person name="Ye Y.-Q."/>
            <person name="Zhang X.-Y."/>
        </authorList>
    </citation>
    <scope>NUCLEOTIDE SEQUENCE [LARGE SCALE GENOMIC DNA]</scope>
    <source>
        <strain evidence="2 3">CH-27</strain>
    </source>
</reference>
<dbReference type="Proteomes" id="UP001359886">
    <property type="component" value="Unassembled WGS sequence"/>
</dbReference>
<dbReference type="Gene3D" id="1.20.1290.10">
    <property type="entry name" value="AhpD-like"/>
    <property type="match status" value="1"/>
</dbReference>
<name>A0AAW9RJS5_9GAMM</name>
<sequence length="191" mass="20522">MAFVSFLRAGHGLGGLFTREPDRYRHCMDLGKTLMTGPGELKRRERELLAAYVSALNACSFCAGTHTGIARAFGWDANVLEDLLEDPAAAAVPETLTPILLFVRKLTLQPMRCTAADVEAITKAGWTEQTVSDVVAIAAYYAMTNRLASGHGIEALSGEENAAIGRHIAEQGYPDIESLAVPRSDEDGEIG</sequence>
<dbReference type="PANTHER" id="PTHR35446">
    <property type="entry name" value="SI:CH211-175M2.5"/>
    <property type="match status" value="1"/>
</dbReference>
<evidence type="ECO:0000313" key="2">
    <source>
        <dbReference type="EMBL" id="MEJ8568595.1"/>
    </source>
</evidence>
<dbReference type="InterPro" id="IPR029032">
    <property type="entry name" value="AhpD-like"/>
</dbReference>
<dbReference type="NCBIfam" id="TIGR00778">
    <property type="entry name" value="ahpD_dom"/>
    <property type="match status" value="1"/>
</dbReference>
<dbReference type="InterPro" id="IPR010195">
    <property type="entry name" value="Uncharacterised_peroxidase-rel"/>
</dbReference>
<protein>
    <submittedName>
        <fullName evidence="2">Peroxidase-related enzyme</fullName>
    </submittedName>
</protein>
<dbReference type="Pfam" id="PF02627">
    <property type="entry name" value="CMD"/>
    <property type="match status" value="1"/>
</dbReference>
<dbReference type="AlphaFoldDB" id="A0AAW9RJS5"/>
<keyword evidence="2" id="KW-0575">Peroxidase</keyword>
<feature type="domain" description="Carboxymuconolactone decarboxylase-like" evidence="1">
    <location>
        <begin position="21"/>
        <end position="90"/>
    </location>
</feature>
<dbReference type="NCBIfam" id="TIGR01926">
    <property type="entry name" value="peroxid_rel"/>
    <property type="match status" value="1"/>
</dbReference>
<keyword evidence="3" id="KW-1185">Reference proteome</keyword>
<dbReference type="PANTHER" id="PTHR35446:SF2">
    <property type="entry name" value="CARBOXYMUCONOLACTONE DECARBOXYLASE-LIKE DOMAIN-CONTAINING PROTEIN"/>
    <property type="match status" value="1"/>
</dbReference>
<dbReference type="InterPro" id="IPR003779">
    <property type="entry name" value="CMD-like"/>
</dbReference>